<evidence type="ECO:0000313" key="2">
    <source>
        <dbReference type="EMBL" id="WGZ91460.1"/>
    </source>
</evidence>
<keyword evidence="1" id="KW-0472">Membrane</keyword>
<name>A0AA95H754_9GAMM</name>
<protein>
    <submittedName>
        <fullName evidence="2">DUF5362 family protein</fullName>
    </submittedName>
</protein>
<dbReference type="Pfam" id="PF17319">
    <property type="entry name" value="DUF5362"/>
    <property type="match status" value="1"/>
</dbReference>
<reference evidence="2" key="2">
    <citation type="submission" date="2023-04" db="EMBL/GenBank/DDBJ databases">
        <authorList>
            <person name="Beletskiy A.V."/>
            <person name="Mardanov A.V."/>
            <person name="Ravin N.V."/>
        </authorList>
    </citation>
    <scope>NUCLEOTIDE SEQUENCE</scope>
    <source>
        <strain evidence="2">GKL-01</strain>
    </source>
</reference>
<accession>A0AA95H754</accession>
<proteinExistence type="predicted"/>
<dbReference type="Proteomes" id="UP001300672">
    <property type="component" value="Chromosome"/>
</dbReference>
<keyword evidence="1" id="KW-1133">Transmembrane helix</keyword>
<feature type="transmembrane region" description="Helical" evidence="1">
    <location>
        <begin position="143"/>
        <end position="166"/>
    </location>
</feature>
<keyword evidence="1" id="KW-0812">Transmembrane</keyword>
<gene>
    <name evidence="2" type="ORF">QJT80_03065</name>
</gene>
<reference evidence="2" key="1">
    <citation type="journal article" date="2023" name="Int. J. Mol. Sci.">
        <title>Metagenomics Revealed a New Genus 'Candidatus Thiocaldithrix dubininis' gen. nov., sp. nov. and a New Species 'Candidatus Thiothrix putei' sp. nov. in the Family Thiotrichaceae, Some Members of Which Have Traits of Both Na+- and H+-Motive Energetics.</title>
        <authorList>
            <person name="Ravin N.V."/>
            <person name="Muntyan M.S."/>
            <person name="Smolyakov D.D."/>
            <person name="Rudenko T.S."/>
            <person name="Beletsky A.V."/>
            <person name="Mardanov A.V."/>
            <person name="Grabovich M.Y."/>
        </authorList>
    </citation>
    <scope>NUCLEOTIDE SEQUENCE</scope>
    <source>
        <strain evidence="2">GKL-01</strain>
    </source>
</reference>
<feature type="transmembrane region" description="Helical" evidence="1">
    <location>
        <begin position="39"/>
        <end position="68"/>
    </location>
</feature>
<organism evidence="2">
    <name type="scientific">Candidatus Thiocaldithrix dubininis</name>
    <dbReference type="NCBI Taxonomy" id="3080823"/>
    <lineage>
        <taxon>Bacteria</taxon>
        <taxon>Pseudomonadati</taxon>
        <taxon>Pseudomonadota</taxon>
        <taxon>Gammaproteobacteria</taxon>
        <taxon>Thiotrichales</taxon>
        <taxon>Thiotrichaceae</taxon>
        <taxon>Candidatus Thiocaldithrix</taxon>
    </lineage>
</organism>
<dbReference type="KEGG" id="tdu:QJT80_03065"/>
<sequence>MDSTNLYTPPKTAVRDVTDVMGHTITANILAAMRKTRPWVLFLAILGFIGAFFTAIAGIMLMATMTYLGQATGVEGAFLGQTPGGMTTIIGMGAIYIVIAIIYIIISVYLLRYASAIKRLNGSHNVRDLEDALNAQASFWKTVGIMALISIIAMLVLWVIGIGAAVSQMPVG</sequence>
<dbReference type="AlphaFoldDB" id="A0AA95H754"/>
<feature type="transmembrane region" description="Helical" evidence="1">
    <location>
        <begin position="88"/>
        <end position="111"/>
    </location>
</feature>
<dbReference type="EMBL" id="CP124755">
    <property type="protein sequence ID" value="WGZ91460.1"/>
    <property type="molecule type" value="Genomic_DNA"/>
</dbReference>
<dbReference type="InterPro" id="IPR035287">
    <property type="entry name" value="DUF5362"/>
</dbReference>
<evidence type="ECO:0000256" key="1">
    <source>
        <dbReference type="SAM" id="Phobius"/>
    </source>
</evidence>